<protein>
    <submittedName>
        <fullName evidence="1">Uncharacterized protein</fullName>
    </submittedName>
</protein>
<dbReference type="AlphaFoldDB" id="A0AAW4Y3F7"/>
<dbReference type="RefSeq" id="WP_230780274.1">
    <property type="nucleotide sequence ID" value="NZ_JAJNCT010000030.1"/>
</dbReference>
<evidence type="ECO:0000313" key="2">
    <source>
        <dbReference type="Proteomes" id="UP001199260"/>
    </source>
</evidence>
<sequence>MPNIFINWPITEAQISERIEALISSRSPRKIITRSGRNVRGFFPSLKSCSRKEKFESNLEACILGIIEVSSAVLRLRTHPYVLVLSGGEDTKDFFYTPDVEIETANGKVIIEIKGLPYLKSQKSQTRYRSISQALRGHRIPFITILSSDIEKWSTQDEVQQLLKARPWPRFGTRRQLQSGVPGLDVDECSEEFLERWRKASEECDALLTRLMRRGPDETLAQVA</sequence>
<evidence type="ECO:0000313" key="1">
    <source>
        <dbReference type="EMBL" id="MCD2167749.1"/>
    </source>
</evidence>
<keyword evidence="2" id="KW-1185">Reference proteome</keyword>
<accession>A0AAW4Y3F7</accession>
<comment type="caution">
    <text evidence="1">The sequence shown here is derived from an EMBL/GenBank/DDBJ whole genome shotgun (WGS) entry which is preliminary data.</text>
</comment>
<name>A0AAW4Y3F7_9BURK</name>
<dbReference type="Proteomes" id="UP001199260">
    <property type="component" value="Unassembled WGS sequence"/>
</dbReference>
<proteinExistence type="predicted"/>
<gene>
    <name evidence="1" type="ORF">LPW39_21745</name>
</gene>
<dbReference type="EMBL" id="JAJNCT010000030">
    <property type="protein sequence ID" value="MCD2167749.1"/>
    <property type="molecule type" value="Genomic_DNA"/>
</dbReference>
<organism evidence="1 2">
    <name type="scientific">Comamonas koreensis</name>
    <dbReference type="NCBI Taxonomy" id="160825"/>
    <lineage>
        <taxon>Bacteria</taxon>
        <taxon>Pseudomonadati</taxon>
        <taxon>Pseudomonadota</taxon>
        <taxon>Betaproteobacteria</taxon>
        <taxon>Burkholderiales</taxon>
        <taxon>Comamonadaceae</taxon>
        <taxon>Comamonas</taxon>
    </lineage>
</organism>
<reference evidence="1 2" key="1">
    <citation type="submission" date="2021-11" db="EMBL/GenBank/DDBJ databases">
        <title>Genome sequence.</title>
        <authorList>
            <person name="Sun Q."/>
        </authorList>
    </citation>
    <scope>NUCLEOTIDE SEQUENCE [LARGE SCALE GENOMIC DNA]</scope>
    <source>
        <strain evidence="1 2">KCTC 12005</strain>
    </source>
</reference>